<dbReference type="CDD" id="cd00060">
    <property type="entry name" value="FHA"/>
    <property type="match status" value="1"/>
</dbReference>
<gene>
    <name evidence="1" type="ORF">BET01_05110</name>
</gene>
<keyword evidence="2" id="KW-1185">Reference proteome</keyword>
<dbReference type="AlphaFoldDB" id="A0A419SZJ8"/>
<sequence length="165" mass="18832">MSLVRCPNGHVFNARRYGNTCPYCQMKLKEETEEKKPLGFEPTMELLEEDILPVCGWLVCISGARVGMDYKIHSGKNFVGRGDDMDIQILGDNDINRKNHTIIVYDQKKRNTVILPGDAAGLAYLNEEAVYVPTELRPYDVIELGKSRFLFVPLCGENFEWNDQK</sequence>
<reference evidence="1 2" key="1">
    <citation type="submission" date="2016-08" db="EMBL/GenBank/DDBJ databases">
        <title>A new outlook on sporulation: Clostridium algidixylanolyticum.</title>
        <authorList>
            <person name="Poppleton D.I."/>
            <person name="Gribaldo S."/>
        </authorList>
    </citation>
    <scope>NUCLEOTIDE SEQUENCE [LARGE SCALE GENOMIC DNA]</scope>
    <source>
        <strain evidence="1 2">SPL73</strain>
    </source>
</reference>
<comment type="caution">
    <text evidence="1">The sequence shown here is derived from an EMBL/GenBank/DDBJ whole genome shotgun (WGS) entry which is preliminary data.</text>
</comment>
<dbReference type="InterPro" id="IPR008984">
    <property type="entry name" value="SMAD_FHA_dom_sf"/>
</dbReference>
<dbReference type="EMBL" id="MCIA01000030">
    <property type="protein sequence ID" value="RKD30700.1"/>
    <property type="molecule type" value="Genomic_DNA"/>
</dbReference>
<name>A0A419SZJ8_9FIRM</name>
<dbReference type="SUPFAM" id="SSF49879">
    <property type="entry name" value="SMAD/FHA domain"/>
    <property type="match status" value="1"/>
</dbReference>
<evidence type="ECO:0000313" key="1">
    <source>
        <dbReference type="EMBL" id="RKD30700.1"/>
    </source>
</evidence>
<dbReference type="OrthoDB" id="370565at2"/>
<proteinExistence type="predicted"/>
<evidence type="ECO:0000313" key="2">
    <source>
        <dbReference type="Proteomes" id="UP000284277"/>
    </source>
</evidence>
<dbReference type="RefSeq" id="WP_120197487.1">
    <property type="nucleotide sequence ID" value="NZ_MCIA01000030.1"/>
</dbReference>
<protein>
    <submittedName>
        <fullName evidence="1">Uncharacterized protein</fullName>
    </submittedName>
</protein>
<accession>A0A419SZJ8</accession>
<dbReference type="Proteomes" id="UP000284277">
    <property type="component" value="Unassembled WGS sequence"/>
</dbReference>
<dbReference type="Gene3D" id="2.60.200.20">
    <property type="match status" value="1"/>
</dbReference>
<organism evidence="1 2">
    <name type="scientific">Lacrimispora algidixylanolytica</name>
    <dbReference type="NCBI Taxonomy" id="94868"/>
    <lineage>
        <taxon>Bacteria</taxon>
        <taxon>Bacillati</taxon>
        <taxon>Bacillota</taxon>
        <taxon>Clostridia</taxon>
        <taxon>Lachnospirales</taxon>
        <taxon>Lachnospiraceae</taxon>
        <taxon>Lacrimispora</taxon>
    </lineage>
</organism>